<sequence>MVRAVALLVFALQAAAGMQHITSDPRKWLHLYKSLQLVDAIEGNVLNQGLGLLATHDYSSTVAFGKFLNEDDQKEDVNVLLSIDIKLGAADAALLAPSNEDSASEAVVDINVADFYTAEAYEKNVRGDAHLLDAVYGISTGAMSISGPLIDLERLTAHVDIRFWFIADPQAKLPNLKNRKNLPDRVFECTSVDIGAIKNYANFACQLKSAGTDVAVEAEAPSMFQSTAVTGPLVGALFGIVMFAIGLLGAVMLRDRRERIAARASAIEMKDQANDASGQVEIVLEANSASVVTM</sequence>
<accession>T0Q9X6</accession>
<feature type="chain" id="PRO_5004583105" evidence="2">
    <location>
        <begin position="18"/>
        <end position="294"/>
    </location>
</feature>
<evidence type="ECO:0000313" key="4">
    <source>
        <dbReference type="Proteomes" id="UP000030762"/>
    </source>
</evidence>
<dbReference type="RefSeq" id="XP_008611591.1">
    <property type="nucleotide sequence ID" value="XM_008613369.1"/>
</dbReference>
<dbReference type="OrthoDB" id="10337058at2759"/>
<keyword evidence="2" id="KW-0732">Signal</keyword>
<name>T0Q9X6_SAPDV</name>
<dbReference type="GeneID" id="19948260"/>
<dbReference type="AlphaFoldDB" id="T0Q9X6"/>
<feature type="signal peptide" evidence="2">
    <location>
        <begin position="1"/>
        <end position="17"/>
    </location>
</feature>
<organism evidence="3 4">
    <name type="scientific">Saprolegnia diclina (strain VS20)</name>
    <dbReference type="NCBI Taxonomy" id="1156394"/>
    <lineage>
        <taxon>Eukaryota</taxon>
        <taxon>Sar</taxon>
        <taxon>Stramenopiles</taxon>
        <taxon>Oomycota</taxon>
        <taxon>Saprolegniomycetes</taxon>
        <taxon>Saprolegniales</taxon>
        <taxon>Saprolegniaceae</taxon>
        <taxon>Saprolegnia</taxon>
    </lineage>
</organism>
<evidence type="ECO:0000256" key="2">
    <source>
        <dbReference type="SAM" id="SignalP"/>
    </source>
</evidence>
<evidence type="ECO:0000256" key="1">
    <source>
        <dbReference type="SAM" id="Phobius"/>
    </source>
</evidence>
<dbReference type="EMBL" id="JH767153">
    <property type="protein sequence ID" value="EQC34719.1"/>
    <property type="molecule type" value="Genomic_DNA"/>
</dbReference>
<gene>
    <name evidence="3" type="ORF">SDRG_07533</name>
</gene>
<evidence type="ECO:0000313" key="3">
    <source>
        <dbReference type="EMBL" id="EQC34719.1"/>
    </source>
</evidence>
<keyword evidence="4" id="KW-1185">Reference proteome</keyword>
<keyword evidence="1" id="KW-0812">Transmembrane</keyword>
<feature type="transmembrane region" description="Helical" evidence="1">
    <location>
        <begin position="233"/>
        <end position="253"/>
    </location>
</feature>
<keyword evidence="1" id="KW-0472">Membrane</keyword>
<dbReference type="OMA" id="NYANFAC"/>
<keyword evidence="1" id="KW-1133">Transmembrane helix</keyword>
<protein>
    <submittedName>
        <fullName evidence="3">Uncharacterized protein</fullName>
    </submittedName>
</protein>
<dbReference type="Proteomes" id="UP000030762">
    <property type="component" value="Unassembled WGS sequence"/>
</dbReference>
<dbReference type="InParanoid" id="T0Q9X6"/>
<proteinExistence type="predicted"/>
<dbReference type="VEuPathDB" id="FungiDB:SDRG_07533"/>
<reference evidence="3 4" key="1">
    <citation type="submission" date="2012-04" db="EMBL/GenBank/DDBJ databases">
        <title>The Genome Sequence of Saprolegnia declina VS20.</title>
        <authorList>
            <consortium name="The Broad Institute Genome Sequencing Platform"/>
            <person name="Russ C."/>
            <person name="Nusbaum C."/>
            <person name="Tyler B."/>
            <person name="van West P."/>
            <person name="Dieguez-Uribeondo J."/>
            <person name="de Bruijn I."/>
            <person name="Tripathy S."/>
            <person name="Jiang R."/>
            <person name="Young S.K."/>
            <person name="Zeng Q."/>
            <person name="Gargeya S."/>
            <person name="Fitzgerald M."/>
            <person name="Haas B."/>
            <person name="Abouelleil A."/>
            <person name="Alvarado L."/>
            <person name="Arachchi H.M."/>
            <person name="Berlin A."/>
            <person name="Chapman S.B."/>
            <person name="Goldberg J."/>
            <person name="Griggs A."/>
            <person name="Gujja S."/>
            <person name="Hansen M."/>
            <person name="Howarth C."/>
            <person name="Imamovic A."/>
            <person name="Larimer J."/>
            <person name="McCowen C."/>
            <person name="Montmayeur A."/>
            <person name="Murphy C."/>
            <person name="Neiman D."/>
            <person name="Pearson M."/>
            <person name="Priest M."/>
            <person name="Roberts A."/>
            <person name="Saif S."/>
            <person name="Shea T."/>
            <person name="Sisk P."/>
            <person name="Sykes S."/>
            <person name="Wortman J."/>
            <person name="Nusbaum C."/>
            <person name="Birren B."/>
        </authorList>
    </citation>
    <scope>NUCLEOTIDE SEQUENCE [LARGE SCALE GENOMIC DNA]</scope>
    <source>
        <strain evidence="3 4">VS20</strain>
    </source>
</reference>